<name>A0ABN9MQ74_9NEOB</name>
<sequence length="755" mass="84681">MREECRETDAGDVTGTGIVFFVTLRIPRLRTEQPMGINEAEFTEKAWWRCLLPWCPGPGGLPTLSVTTLPSDRILPDGGVMEEYSGGAPATLTMHASTASCSMEKIFFPGINSFKEIIAPPRGSGSSLSFRKLQKDTRSRDVTMVWVPNPQNNPLKTQDREKPLKVWIKDLSLSDQLGGMKREKGNPAPTINKKKKKPPIGGCPLKLTLVGSSPLPHTKNLMAAQDAQEQTEEAVKCRRRPHQHWPDMDSPPSPSLTGMIVENRRVVLHDAREKCPVITHTGPVYRMDQQQSAALNNMSNLEVDLDSIRNQYYLWKKYIHIGGPNRRIKPPDHRTSKTRRSYKSVAPDHLDHIGLFPYDHRSALSYYKSQALFNACNQGKHRVTKRGPALSYPMFTLVTQGPRHRWSLESCLCDSSPATTLRFTYDHGQVVSLVVIVDMNARKRAQKEIPGERREETQSAEPPQAMRMAPERPDQEKKDVPGDDESTRVKTSPDAAESTAESTDVHENPEQRTSSPQPNPPPPTPIVIILYSECQCHYPVSRVSASLSCIPSVSVIILYPECQCHYPVSRVSVSLSCIPSVSVIILYPECQCHYPVPRVSVSLSCTPSVSVIILYPECQCHYPVSRVSVSLSCIPVIILYPECQCHYPVPRVSVSLSCTPSVSVIILYPECQCHYPVPRVRAGPMMRSRSHDRNVMAGPCRIPSLPPEPAACIERLPERREERERRWTRELEHSRLESEVDRGSKELCMPNVGGY</sequence>
<protein>
    <submittedName>
        <fullName evidence="2">Uncharacterized protein</fullName>
    </submittedName>
</protein>
<feature type="region of interest" description="Disordered" evidence="1">
    <location>
        <begin position="177"/>
        <end position="200"/>
    </location>
</feature>
<feature type="compositionally biased region" description="Basic and acidic residues" evidence="1">
    <location>
        <begin position="446"/>
        <end position="457"/>
    </location>
</feature>
<feature type="region of interest" description="Disordered" evidence="1">
    <location>
        <begin position="445"/>
        <end position="522"/>
    </location>
</feature>
<reference evidence="2" key="1">
    <citation type="submission" date="2023-07" db="EMBL/GenBank/DDBJ databases">
        <authorList>
            <person name="Stuckert A."/>
        </authorList>
    </citation>
    <scope>NUCLEOTIDE SEQUENCE</scope>
</reference>
<feature type="compositionally biased region" description="Basic and acidic residues" evidence="1">
    <location>
        <begin position="469"/>
        <end position="488"/>
    </location>
</feature>
<evidence type="ECO:0000256" key="1">
    <source>
        <dbReference type="SAM" id="MobiDB-lite"/>
    </source>
</evidence>
<dbReference type="Proteomes" id="UP001176940">
    <property type="component" value="Unassembled WGS sequence"/>
</dbReference>
<gene>
    <name evidence="2" type="ORF">RIMI_LOCUS23156055</name>
</gene>
<accession>A0ABN9MQ74</accession>
<organism evidence="2 3">
    <name type="scientific">Ranitomeya imitator</name>
    <name type="common">mimic poison frog</name>
    <dbReference type="NCBI Taxonomy" id="111125"/>
    <lineage>
        <taxon>Eukaryota</taxon>
        <taxon>Metazoa</taxon>
        <taxon>Chordata</taxon>
        <taxon>Craniata</taxon>
        <taxon>Vertebrata</taxon>
        <taxon>Euteleostomi</taxon>
        <taxon>Amphibia</taxon>
        <taxon>Batrachia</taxon>
        <taxon>Anura</taxon>
        <taxon>Neobatrachia</taxon>
        <taxon>Hyloidea</taxon>
        <taxon>Dendrobatidae</taxon>
        <taxon>Dendrobatinae</taxon>
        <taxon>Ranitomeya</taxon>
    </lineage>
</organism>
<evidence type="ECO:0000313" key="3">
    <source>
        <dbReference type="Proteomes" id="UP001176940"/>
    </source>
</evidence>
<proteinExistence type="predicted"/>
<keyword evidence="3" id="KW-1185">Reference proteome</keyword>
<comment type="caution">
    <text evidence="2">The sequence shown here is derived from an EMBL/GenBank/DDBJ whole genome shotgun (WGS) entry which is preliminary data.</text>
</comment>
<evidence type="ECO:0000313" key="2">
    <source>
        <dbReference type="EMBL" id="CAJ0968524.1"/>
    </source>
</evidence>
<dbReference type="EMBL" id="CAUEEQ010079346">
    <property type="protein sequence ID" value="CAJ0968524.1"/>
    <property type="molecule type" value="Genomic_DNA"/>
</dbReference>